<proteinExistence type="predicted"/>
<comment type="caution">
    <text evidence="2">The sequence shown here is derived from an EMBL/GenBank/DDBJ whole genome shotgun (WGS) entry which is preliminary data.</text>
</comment>
<keyword evidence="3" id="KW-1185">Reference proteome</keyword>
<gene>
    <name evidence="2" type="ORF">B0F90DRAFT_1666253</name>
</gene>
<evidence type="ECO:0000256" key="1">
    <source>
        <dbReference type="SAM" id="MobiDB-lite"/>
    </source>
</evidence>
<evidence type="ECO:0000313" key="2">
    <source>
        <dbReference type="EMBL" id="KAI0306163.1"/>
    </source>
</evidence>
<protein>
    <submittedName>
        <fullName evidence="2">Uncharacterized protein</fullName>
    </submittedName>
</protein>
<dbReference type="EMBL" id="WTXG01000004">
    <property type="protein sequence ID" value="KAI0306163.1"/>
    <property type="molecule type" value="Genomic_DNA"/>
</dbReference>
<organism evidence="2 3">
    <name type="scientific">Multifurca ochricompacta</name>
    <dbReference type="NCBI Taxonomy" id="376703"/>
    <lineage>
        <taxon>Eukaryota</taxon>
        <taxon>Fungi</taxon>
        <taxon>Dikarya</taxon>
        <taxon>Basidiomycota</taxon>
        <taxon>Agaricomycotina</taxon>
        <taxon>Agaricomycetes</taxon>
        <taxon>Russulales</taxon>
        <taxon>Russulaceae</taxon>
        <taxon>Multifurca</taxon>
    </lineage>
</organism>
<dbReference type="Proteomes" id="UP001203297">
    <property type="component" value="Unassembled WGS sequence"/>
</dbReference>
<feature type="region of interest" description="Disordered" evidence="1">
    <location>
        <begin position="73"/>
        <end position="98"/>
    </location>
</feature>
<accession>A0AAD4QNT2</accession>
<evidence type="ECO:0000313" key="3">
    <source>
        <dbReference type="Proteomes" id="UP001203297"/>
    </source>
</evidence>
<dbReference type="AlphaFoldDB" id="A0AAD4QNT2"/>
<reference evidence="2" key="1">
    <citation type="journal article" date="2022" name="New Phytol.">
        <title>Evolutionary transition to the ectomycorrhizal habit in the genomes of a hyperdiverse lineage of mushroom-forming fungi.</title>
        <authorList>
            <person name="Looney B."/>
            <person name="Miyauchi S."/>
            <person name="Morin E."/>
            <person name="Drula E."/>
            <person name="Courty P.E."/>
            <person name="Kohler A."/>
            <person name="Kuo A."/>
            <person name="LaButti K."/>
            <person name="Pangilinan J."/>
            <person name="Lipzen A."/>
            <person name="Riley R."/>
            <person name="Andreopoulos W."/>
            <person name="He G."/>
            <person name="Johnson J."/>
            <person name="Nolan M."/>
            <person name="Tritt A."/>
            <person name="Barry K.W."/>
            <person name="Grigoriev I.V."/>
            <person name="Nagy L.G."/>
            <person name="Hibbett D."/>
            <person name="Henrissat B."/>
            <person name="Matheny P.B."/>
            <person name="Labbe J."/>
            <person name="Martin F.M."/>
        </authorList>
    </citation>
    <scope>NUCLEOTIDE SEQUENCE</scope>
    <source>
        <strain evidence="2">BPL690</strain>
    </source>
</reference>
<sequence length="387" mass="41531">MSVVQAVNSRIIVIVPSDQGIHNSLPGSSRRRSRQGSSACEVHDLVGLANCFDNMVRRIVGVGIASSSGVFDDGPEASSLRQGVRPSQGLPRLRKQSSSIRQSRRSVIVNVAMIVIVDKARGVYDLSAAAWSRYCYTRPRCSGSSQVVKLQSFCVLLFLLKCEAGKIFVAAFVMSSTSWGGVEVAAGNVEPEWRSCVDVSCVQACLQASKDGRAFKVEPGRAAIFTAAKHIPFKAGSSPGPGTYHSSINAFLARSSSTETVMDVVASILVMQELGCWYTRLRVQRGMDFTTRAFGSFMARATESSILLKSVTQWFPLGGGVSSEAIKQLSGAATVPCPVQSLGVGFEAFVRNNRNTTGGRLDLVTTAFAMKRLSIQSGRDREAVVVN</sequence>
<name>A0AAD4QNT2_9AGAM</name>